<proteinExistence type="predicted"/>
<evidence type="ECO:0000313" key="3">
    <source>
        <dbReference type="EMBL" id="CAB5156629.1"/>
    </source>
</evidence>
<gene>
    <name evidence="3" type="ORF">UFOVP150_81</name>
</gene>
<dbReference type="InterPro" id="IPR024459">
    <property type="entry name" value="Acb1-like_N"/>
</dbReference>
<dbReference type="Pfam" id="PF06381">
    <property type="entry name" value="Phage_portal_3"/>
    <property type="match status" value="1"/>
</dbReference>
<organism evidence="3">
    <name type="scientific">uncultured Caudovirales phage</name>
    <dbReference type="NCBI Taxonomy" id="2100421"/>
    <lineage>
        <taxon>Viruses</taxon>
        <taxon>Duplodnaviria</taxon>
        <taxon>Heunggongvirae</taxon>
        <taxon>Uroviricota</taxon>
        <taxon>Caudoviricetes</taxon>
        <taxon>Peduoviridae</taxon>
        <taxon>Maltschvirus</taxon>
        <taxon>Maltschvirus maltsch</taxon>
    </lineage>
</organism>
<evidence type="ECO:0000256" key="1">
    <source>
        <dbReference type="SAM" id="MobiDB-lite"/>
    </source>
</evidence>
<dbReference type="EMBL" id="LR798199">
    <property type="protein sequence ID" value="CAB5156629.1"/>
    <property type="molecule type" value="Genomic_DNA"/>
</dbReference>
<protein>
    <submittedName>
        <fullName evidence="3">Phge_rel_HI1409, phage-associated protein, HI1409 family</fullName>
    </submittedName>
</protein>
<feature type="compositionally biased region" description="Acidic residues" evidence="1">
    <location>
        <begin position="502"/>
        <end position="512"/>
    </location>
</feature>
<reference evidence="3" key="1">
    <citation type="submission" date="2020-05" db="EMBL/GenBank/DDBJ databases">
        <authorList>
            <person name="Chiriac C."/>
            <person name="Salcher M."/>
            <person name="Ghai R."/>
            <person name="Kavagutti S V."/>
        </authorList>
    </citation>
    <scope>NUCLEOTIDE SEQUENCE</scope>
</reference>
<name>A0A6J7W715_9CAUD</name>
<evidence type="ECO:0000259" key="2">
    <source>
        <dbReference type="Pfam" id="PF06381"/>
    </source>
</evidence>
<sequence length="512" mass="57416">MTINPLLKLLSLFSAKKDQVALPAPSMDAGKPLPSVDVFSTGANLRMSADEMNARAFLVTPKNMIVTDTDGKQFAMDDGNNQFNIKSLYSINGQRVPDGILGWYVNQSFMGFQNCAVMAQHWLIDKACRMPAEDAARNGWEIAINDGDDLSPELLLKIKEADVKYKAMAKAVELTAFKRVFGFRIARMVIESDDPDYYLKPYNPDGIKKGSFKGIAQVDPTWITPELDAESVNDPFGLDFYEPTYWRVGGRRYHKSHLIVVRHSEVADILKPSYIYGGVSLTQQIYERVYAAERTANEAPQLAMTKRMNVVKADLSKVFQNPTRFVQRMEEQAAYRDNYGTRVIDTDEDYTQHETSLADLDSVIMSQYQLVAAISEVPATKLLGTSPKGFNATGENEVQSYHEMLAGLQVHDMTPMLERYYEVMLRSDFGIKSKVEVIWNPMDEPTEEQQASINKTKADMYSVLQATGAIDGQDIRDVLIKDRSSGFNGIDAEMPEGPTDYELTDETPDAEA</sequence>
<feature type="region of interest" description="Disordered" evidence="1">
    <location>
        <begin position="486"/>
        <end position="512"/>
    </location>
</feature>
<accession>A0A6J7W715</accession>
<feature type="domain" description="Anti-CBASS protein Acb1-like N-terminal" evidence="2">
    <location>
        <begin position="113"/>
        <end position="462"/>
    </location>
</feature>